<dbReference type="InterPro" id="IPR036629">
    <property type="entry name" value="YjbJ_sf"/>
</dbReference>
<protein>
    <recommendedName>
        <fullName evidence="3">CsbD-like domain-containing protein</fullName>
    </recommendedName>
</protein>
<comment type="caution">
    <text evidence="4">The sequence shown here is derived from an EMBL/GenBank/DDBJ whole genome shotgun (WGS) entry which is preliminary data.</text>
</comment>
<feature type="domain" description="CsbD-like" evidence="3">
    <location>
        <begin position="30"/>
        <end position="82"/>
    </location>
</feature>
<organism evidence="4 5">
    <name type="scientific">Lentzea flava</name>
    <dbReference type="NCBI Taxonomy" id="103732"/>
    <lineage>
        <taxon>Bacteria</taxon>
        <taxon>Bacillati</taxon>
        <taxon>Actinomycetota</taxon>
        <taxon>Actinomycetes</taxon>
        <taxon>Pseudonocardiales</taxon>
        <taxon>Pseudonocardiaceae</taxon>
        <taxon>Lentzea</taxon>
    </lineage>
</organism>
<evidence type="ECO:0000259" key="3">
    <source>
        <dbReference type="Pfam" id="PF05532"/>
    </source>
</evidence>
<sequence>MVEVCLSGHPEADVAPEIRVSGKDHMGTDDKLDAKADELKGKVKEGVGDATDDKGLETEGKVDQAKGHLSESAEKVKDAFKKD</sequence>
<evidence type="ECO:0000256" key="1">
    <source>
        <dbReference type="ARBA" id="ARBA00009129"/>
    </source>
</evidence>
<evidence type="ECO:0000313" key="4">
    <source>
        <dbReference type="EMBL" id="GGU42862.1"/>
    </source>
</evidence>
<reference evidence="5" key="1">
    <citation type="journal article" date="2019" name="Int. J. Syst. Evol. Microbiol.">
        <title>The Global Catalogue of Microorganisms (GCM) 10K type strain sequencing project: providing services to taxonomists for standard genome sequencing and annotation.</title>
        <authorList>
            <consortium name="The Broad Institute Genomics Platform"/>
            <consortium name="The Broad Institute Genome Sequencing Center for Infectious Disease"/>
            <person name="Wu L."/>
            <person name="Ma J."/>
        </authorList>
    </citation>
    <scope>NUCLEOTIDE SEQUENCE [LARGE SCALE GENOMIC DNA]</scope>
    <source>
        <strain evidence="5">JCM 3296</strain>
    </source>
</reference>
<dbReference type="Gene3D" id="1.10.1470.10">
    <property type="entry name" value="YjbJ"/>
    <property type="match status" value="1"/>
</dbReference>
<evidence type="ECO:0000313" key="5">
    <source>
        <dbReference type="Proteomes" id="UP000649573"/>
    </source>
</evidence>
<proteinExistence type="inferred from homology"/>
<dbReference type="Pfam" id="PF05532">
    <property type="entry name" value="CsbD"/>
    <property type="match status" value="1"/>
</dbReference>
<dbReference type="InterPro" id="IPR008462">
    <property type="entry name" value="CsbD"/>
</dbReference>
<gene>
    <name evidence="4" type="ORF">GCM10010178_39350</name>
</gene>
<feature type="region of interest" description="Disordered" evidence="2">
    <location>
        <begin position="37"/>
        <end position="83"/>
    </location>
</feature>
<name>A0ABQ2UML8_9PSEU</name>
<dbReference type="EMBL" id="BMRE01000015">
    <property type="protein sequence ID" value="GGU42862.1"/>
    <property type="molecule type" value="Genomic_DNA"/>
</dbReference>
<dbReference type="Proteomes" id="UP000649573">
    <property type="component" value="Unassembled WGS sequence"/>
</dbReference>
<dbReference type="SUPFAM" id="SSF69047">
    <property type="entry name" value="Hypothetical protein YjbJ"/>
    <property type="match status" value="1"/>
</dbReference>
<accession>A0ABQ2UML8</accession>
<keyword evidence="5" id="KW-1185">Reference proteome</keyword>
<evidence type="ECO:0000256" key="2">
    <source>
        <dbReference type="SAM" id="MobiDB-lite"/>
    </source>
</evidence>
<comment type="similarity">
    <text evidence="1">Belongs to the UPF0337 (CsbD) family.</text>
</comment>